<dbReference type="PANTHER" id="PTHR30469">
    <property type="entry name" value="MULTIDRUG RESISTANCE PROTEIN MDTA"/>
    <property type="match status" value="1"/>
</dbReference>
<evidence type="ECO:0000259" key="3">
    <source>
        <dbReference type="Pfam" id="PF25917"/>
    </source>
</evidence>
<dbReference type="Pfam" id="PF25989">
    <property type="entry name" value="YknX_C"/>
    <property type="match status" value="1"/>
</dbReference>
<accession>A0ABQ6AE85</accession>
<dbReference type="Gene3D" id="2.40.420.20">
    <property type="match status" value="1"/>
</dbReference>
<dbReference type="Proteomes" id="UP001156660">
    <property type="component" value="Unassembled WGS sequence"/>
</dbReference>
<evidence type="ECO:0000256" key="1">
    <source>
        <dbReference type="ARBA" id="ARBA00009477"/>
    </source>
</evidence>
<sequence>MMQRLMRFSLLSTTLLLTACGPESIDSTIEAPNVLTKTMDSSLASDRLYLPAVATAADRSHLSFRLSGEITELNVRAGETVKKGQLLAVLDKTDYNIDVDNAQARYNVANSQYRRSKPLVDKGLLAKSQFDELAAQRQIALADLELTKLRLSFTELKAPIDGIISRVSVEQFENIQVGQQIVNIHNRDAVDITVQVPDKLYAKQPNQGVIDQIRTTVRLDDGSTHEAKVKEYTTEPDPESGAYLVTLTMPMPEDKFILDGMAVEVTADQHDLNISNQFGMVIPIEAVFNQDGDDIDRNNKYVWLVDENNKVKKQKVITTKATSTGLKVVDGVSTGDQIVIKGVSRLSDGMEVNIINAEAKS</sequence>
<dbReference type="SUPFAM" id="SSF111369">
    <property type="entry name" value="HlyD-like secretion proteins"/>
    <property type="match status" value="1"/>
</dbReference>
<feature type="chain" id="PRO_5045551431" evidence="2">
    <location>
        <begin position="20"/>
        <end position="361"/>
    </location>
</feature>
<proteinExistence type="inferred from homology"/>
<dbReference type="Pfam" id="PF25917">
    <property type="entry name" value="BSH_RND"/>
    <property type="match status" value="1"/>
</dbReference>
<dbReference type="PANTHER" id="PTHR30469:SF20">
    <property type="entry name" value="EFFLUX RND TRANSPORTER PERIPLASMIC ADAPTOR SUBUNIT"/>
    <property type="match status" value="1"/>
</dbReference>
<dbReference type="Gene3D" id="2.40.30.170">
    <property type="match status" value="1"/>
</dbReference>
<gene>
    <name evidence="5" type="ORF">GCM10007855_11650</name>
</gene>
<evidence type="ECO:0000313" key="6">
    <source>
        <dbReference type="Proteomes" id="UP001156660"/>
    </source>
</evidence>
<feature type="signal peptide" evidence="2">
    <location>
        <begin position="1"/>
        <end position="19"/>
    </location>
</feature>
<dbReference type="Gene3D" id="1.10.287.470">
    <property type="entry name" value="Helix hairpin bin"/>
    <property type="match status" value="1"/>
</dbReference>
<dbReference type="Gene3D" id="2.40.50.100">
    <property type="match status" value="1"/>
</dbReference>
<evidence type="ECO:0000256" key="2">
    <source>
        <dbReference type="SAM" id="SignalP"/>
    </source>
</evidence>
<evidence type="ECO:0000313" key="5">
    <source>
        <dbReference type="EMBL" id="GLR74291.1"/>
    </source>
</evidence>
<feature type="domain" description="Multidrug resistance protein MdtA-like barrel-sandwich hybrid" evidence="3">
    <location>
        <begin position="65"/>
        <end position="184"/>
    </location>
</feature>
<feature type="domain" description="YknX-like C-terminal permuted SH3-like" evidence="4">
    <location>
        <begin position="280"/>
        <end position="353"/>
    </location>
</feature>
<name>A0ABQ6AE85_9GAMM</name>
<dbReference type="InterPro" id="IPR058625">
    <property type="entry name" value="MdtA-like_BSH"/>
</dbReference>
<dbReference type="EMBL" id="BSOU01000003">
    <property type="protein sequence ID" value="GLR74291.1"/>
    <property type="molecule type" value="Genomic_DNA"/>
</dbReference>
<dbReference type="InterPro" id="IPR006143">
    <property type="entry name" value="RND_pump_MFP"/>
</dbReference>
<reference evidence="6" key="1">
    <citation type="journal article" date="2019" name="Int. J. Syst. Evol. Microbiol.">
        <title>The Global Catalogue of Microorganisms (GCM) 10K type strain sequencing project: providing services to taxonomists for standard genome sequencing and annotation.</title>
        <authorList>
            <consortium name="The Broad Institute Genomics Platform"/>
            <consortium name="The Broad Institute Genome Sequencing Center for Infectious Disease"/>
            <person name="Wu L."/>
            <person name="Ma J."/>
        </authorList>
    </citation>
    <scope>NUCLEOTIDE SEQUENCE [LARGE SCALE GENOMIC DNA]</scope>
    <source>
        <strain evidence="6">NBRC 105001</strain>
    </source>
</reference>
<protein>
    <submittedName>
        <fullName evidence="5">Hemolysin secretion protein D</fullName>
    </submittedName>
</protein>
<dbReference type="PROSITE" id="PS51257">
    <property type="entry name" value="PROKAR_LIPOPROTEIN"/>
    <property type="match status" value="1"/>
</dbReference>
<evidence type="ECO:0000259" key="4">
    <source>
        <dbReference type="Pfam" id="PF25989"/>
    </source>
</evidence>
<dbReference type="InterPro" id="IPR058637">
    <property type="entry name" value="YknX-like_C"/>
</dbReference>
<keyword evidence="2" id="KW-0732">Signal</keyword>
<keyword evidence="6" id="KW-1185">Reference proteome</keyword>
<dbReference type="NCBIfam" id="TIGR01730">
    <property type="entry name" value="RND_mfp"/>
    <property type="match status" value="1"/>
</dbReference>
<comment type="caution">
    <text evidence="5">The sequence shown here is derived from an EMBL/GenBank/DDBJ whole genome shotgun (WGS) entry which is preliminary data.</text>
</comment>
<comment type="similarity">
    <text evidence="1">Belongs to the membrane fusion protein (MFP) (TC 8.A.1) family.</text>
</comment>
<organism evidence="5 6">
    <name type="scientific">Aliivibrio sifiae</name>
    <dbReference type="NCBI Taxonomy" id="566293"/>
    <lineage>
        <taxon>Bacteria</taxon>
        <taxon>Pseudomonadati</taxon>
        <taxon>Pseudomonadota</taxon>
        <taxon>Gammaproteobacteria</taxon>
        <taxon>Vibrionales</taxon>
        <taxon>Vibrionaceae</taxon>
        <taxon>Aliivibrio</taxon>
    </lineage>
</organism>